<dbReference type="Proteomes" id="UP000298030">
    <property type="component" value="Unassembled WGS sequence"/>
</dbReference>
<feature type="region of interest" description="Disordered" evidence="1">
    <location>
        <begin position="1"/>
        <end position="62"/>
    </location>
</feature>
<dbReference type="AlphaFoldDB" id="A0A4Y7SMH1"/>
<proteinExistence type="predicted"/>
<evidence type="ECO:0000313" key="2">
    <source>
        <dbReference type="EMBL" id="TEB23083.1"/>
    </source>
</evidence>
<comment type="caution">
    <text evidence="2">The sequence shown here is derived from an EMBL/GenBank/DDBJ whole genome shotgun (WGS) entry which is preliminary data.</text>
</comment>
<name>A0A4Y7SMH1_COPMI</name>
<gene>
    <name evidence="2" type="ORF">FA13DRAFT_1740390</name>
</gene>
<keyword evidence="3" id="KW-1185">Reference proteome</keyword>
<dbReference type="EMBL" id="QPFP01000082">
    <property type="protein sequence ID" value="TEB23083.1"/>
    <property type="molecule type" value="Genomic_DNA"/>
</dbReference>
<feature type="compositionally biased region" description="Polar residues" evidence="1">
    <location>
        <begin position="41"/>
        <end position="62"/>
    </location>
</feature>
<protein>
    <submittedName>
        <fullName evidence="2">Uncharacterized protein</fullName>
    </submittedName>
</protein>
<evidence type="ECO:0000313" key="3">
    <source>
        <dbReference type="Proteomes" id="UP000298030"/>
    </source>
</evidence>
<feature type="non-terminal residue" evidence="2">
    <location>
        <position position="62"/>
    </location>
</feature>
<sequence>MSQPEIPHAPSIEIFSGRYGNKSQHEQPTNGGVIEDDPEFNSENYIGDLSTSSSCETISCMS</sequence>
<accession>A0A4Y7SMH1</accession>
<reference evidence="2 3" key="1">
    <citation type="journal article" date="2019" name="Nat. Ecol. Evol.">
        <title>Megaphylogeny resolves global patterns of mushroom evolution.</title>
        <authorList>
            <person name="Varga T."/>
            <person name="Krizsan K."/>
            <person name="Foldi C."/>
            <person name="Dima B."/>
            <person name="Sanchez-Garcia M."/>
            <person name="Sanchez-Ramirez S."/>
            <person name="Szollosi G.J."/>
            <person name="Szarkandi J.G."/>
            <person name="Papp V."/>
            <person name="Albert L."/>
            <person name="Andreopoulos W."/>
            <person name="Angelini C."/>
            <person name="Antonin V."/>
            <person name="Barry K.W."/>
            <person name="Bougher N.L."/>
            <person name="Buchanan P."/>
            <person name="Buyck B."/>
            <person name="Bense V."/>
            <person name="Catcheside P."/>
            <person name="Chovatia M."/>
            <person name="Cooper J."/>
            <person name="Damon W."/>
            <person name="Desjardin D."/>
            <person name="Finy P."/>
            <person name="Geml J."/>
            <person name="Haridas S."/>
            <person name="Hughes K."/>
            <person name="Justo A."/>
            <person name="Karasinski D."/>
            <person name="Kautmanova I."/>
            <person name="Kiss B."/>
            <person name="Kocsube S."/>
            <person name="Kotiranta H."/>
            <person name="LaButti K.M."/>
            <person name="Lechner B.E."/>
            <person name="Liimatainen K."/>
            <person name="Lipzen A."/>
            <person name="Lukacs Z."/>
            <person name="Mihaltcheva S."/>
            <person name="Morgado L.N."/>
            <person name="Niskanen T."/>
            <person name="Noordeloos M.E."/>
            <person name="Ohm R.A."/>
            <person name="Ortiz-Santana B."/>
            <person name="Ovrebo C."/>
            <person name="Racz N."/>
            <person name="Riley R."/>
            <person name="Savchenko A."/>
            <person name="Shiryaev A."/>
            <person name="Soop K."/>
            <person name="Spirin V."/>
            <person name="Szebenyi C."/>
            <person name="Tomsovsky M."/>
            <person name="Tulloss R.E."/>
            <person name="Uehling J."/>
            <person name="Grigoriev I.V."/>
            <person name="Vagvolgyi C."/>
            <person name="Papp T."/>
            <person name="Martin F.M."/>
            <person name="Miettinen O."/>
            <person name="Hibbett D.S."/>
            <person name="Nagy L.G."/>
        </authorList>
    </citation>
    <scope>NUCLEOTIDE SEQUENCE [LARGE SCALE GENOMIC DNA]</scope>
    <source>
        <strain evidence="2 3">FP101781</strain>
    </source>
</reference>
<organism evidence="2 3">
    <name type="scientific">Coprinellus micaceus</name>
    <name type="common">Glistening ink-cap mushroom</name>
    <name type="synonym">Coprinus micaceus</name>
    <dbReference type="NCBI Taxonomy" id="71717"/>
    <lineage>
        <taxon>Eukaryota</taxon>
        <taxon>Fungi</taxon>
        <taxon>Dikarya</taxon>
        <taxon>Basidiomycota</taxon>
        <taxon>Agaricomycotina</taxon>
        <taxon>Agaricomycetes</taxon>
        <taxon>Agaricomycetidae</taxon>
        <taxon>Agaricales</taxon>
        <taxon>Agaricineae</taxon>
        <taxon>Psathyrellaceae</taxon>
        <taxon>Coprinellus</taxon>
    </lineage>
</organism>
<evidence type="ECO:0000256" key="1">
    <source>
        <dbReference type="SAM" id="MobiDB-lite"/>
    </source>
</evidence>